<keyword evidence="2" id="KW-0238">DNA-binding</keyword>
<dbReference type="EMBL" id="VZPE01000014">
    <property type="protein sequence ID" value="KAB0566154.1"/>
    <property type="molecule type" value="Genomic_DNA"/>
</dbReference>
<evidence type="ECO:0000256" key="2">
    <source>
        <dbReference type="ARBA" id="ARBA00023125"/>
    </source>
</evidence>
<keyword evidence="3" id="KW-0804">Transcription</keyword>
<dbReference type="RefSeq" id="WP_151081344.1">
    <property type="nucleotide sequence ID" value="NZ_JBHEEN010000016.1"/>
</dbReference>
<dbReference type="GO" id="GO:0003700">
    <property type="term" value="F:DNA-binding transcription factor activity"/>
    <property type="evidence" value="ECO:0007669"/>
    <property type="project" value="InterPro"/>
</dbReference>
<dbReference type="InterPro" id="IPR011711">
    <property type="entry name" value="GntR_C"/>
</dbReference>
<evidence type="ECO:0000313" key="5">
    <source>
        <dbReference type="EMBL" id="KAB0566154.1"/>
    </source>
</evidence>
<evidence type="ECO:0000259" key="4">
    <source>
        <dbReference type="PROSITE" id="PS50949"/>
    </source>
</evidence>
<dbReference type="Pfam" id="PF00392">
    <property type="entry name" value="GntR"/>
    <property type="match status" value="1"/>
</dbReference>
<dbReference type="PANTHER" id="PTHR43537:SF45">
    <property type="entry name" value="GNTR FAMILY REGULATORY PROTEIN"/>
    <property type="match status" value="1"/>
</dbReference>
<comment type="caution">
    <text evidence="5">The sequence shown here is derived from an EMBL/GenBank/DDBJ whole genome shotgun (WGS) entry which is preliminary data.</text>
</comment>
<name>A0A643EU47_9HYPH</name>
<dbReference type="InterPro" id="IPR036390">
    <property type="entry name" value="WH_DNA-bd_sf"/>
</dbReference>
<dbReference type="SMART" id="SM00895">
    <property type="entry name" value="FCD"/>
    <property type="match status" value="1"/>
</dbReference>
<dbReference type="PROSITE" id="PS50949">
    <property type="entry name" value="HTH_GNTR"/>
    <property type="match status" value="1"/>
</dbReference>
<sequence length="228" mass="25573">MADQEINLREHVFQQIRSEIIAGHALPGSMYSVPSIAETLGTSTTPVREALLELVRLGLLEPHRNRGFRVTAPSLSETKNIFEMREVLEVHAAKIVASRQDRDISHLKKIADQIATAVERENFRAYLISDREFHLELTKAAGNNILTETIFSLRDRMRFYGDVSDEGYKRQKASVPEHYKIAELACAGKASEVGKLLSKHIRSWEPLFISALKGGRTVFATKQGSLTS</sequence>
<dbReference type="Gene3D" id="1.10.10.10">
    <property type="entry name" value="Winged helix-like DNA-binding domain superfamily/Winged helix DNA-binding domain"/>
    <property type="match status" value="1"/>
</dbReference>
<dbReference type="SUPFAM" id="SSF48008">
    <property type="entry name" value="GntR ligand-binding domain-like"/>
    <property type="match status" value="1"/>
</dbReference>
<feature type="domain" description="HTH gntR-type" evidence="4">
    <location>
        <begin position="6"/>
        <end position="73"/>
    </location>
</feature>
<dbReference type="Pfam" id="PF07729">
    <property type="entry name" value="FCD"/>
    <property type="match status" value="1"/>
</dbReference>
<dbReference type="InterPro" id="IPR036388">
    <property type="entry name" value="WH-like_DNA-bd_sf"/>
</dbReference>
<dbReference type="PANTHER" id="PTHR43537">
    <property type="entry name" value="TRANSCRIPTIONAL REGULATOR, GNTR FAMILY"/>
    <property type="match status" value="1"/>
</dbReference>
<evidence type="ECO:0000256" key="3">
    <source>
        <dbReference type="ARBA" id="ARBA00023163"/>
    </source>
</evidence>
<dbReference type="SUPFAM" id="SSF46785">
    <property type="entry name" value="Winged helix' DNA-binding domain"/>
    <property type="match status" value="1"/>
</dbReference>
<proteinExistence type="predicted"/>
<dbReference type="AlphaFoldDB" id="A0A643EU47"/>
<dbReference type="InterPro" id="IPR000524">
    <property type="entry name" value="Tscrpt_reg_HTH_GntR"/>
</dbReference>
<accession>A0A643EU47</accession>
<dbReference type="Gene3D" id="1.20.120.530">
    <property type="entry name" value="GntR ligand-binding domain-like"/>
    <property type="match status" value="1"/>
</dbReference>
<dbReference type="GO" id="GO:0003677">
    <property type="term" value="F:DNA binding"/>
    <property type="evidence" value="ECO:0007669"/>
    <property type="project" value="UniProtKB-KW"/>
</dbReference>
<protein>
    <submittedName>
        <fullName evidence="5">GntR family transcriptional regulator</fullName>
    </submittedName>
</protein>
<reference evidence="5" key="1">
    <citation type="submission" date="2019-09" db="EMBL/GenBank/DDBJ databases">
        <title>Draft genome sequences of 48 bacterial type strains from the CCUG.</title>
        <authorList>
            <person name="Tunovic T."/>
            <person name="Pineiro-Iglesias B."/>
            <person name="Unosson C."/>
            <person name="Inganas E."/>
            <person name="Ohlen M."/>
            <person name="Cardew S."/>
            <person name="Jensie-Markopoulos S."/>
            <person name="Salva-Serra F."/>
            <person name="Jaen-Luchoro D."/>
            <person name="Karlsson R."/>
            <person name="Svensson-Stadler L."/>
            <person name="Chun J."/>
            <person name="Moore E."/>
        </authorList>
    </citation>
    <scope>NUCLEOTIDE SEQUENCE</scope>
    <source>
        <strain evidence="5">CCUG 50899</strain>
    </source>
</reference>
<dbReference type="SMART" id="SM00345">
    <property type="entry name" value="HTH_GNTR"/>
    <property type="match status" value="1"/>
</dbReference>
<evidence type="ECO:0000256" key="1">
    <source>
        <dbReference type="ARBA" id="ARBA00023015"/>
    </source>
</evidence>
<organism evidence="5">
    <name type="scientific">Brucella pituitosa</name>
    <dbReference type="NCBI Taxonomy" id="571256"/>
    <lineage>
        <taxon>Bacteria</taxon>
        <taxon>Pseudomonadati</taxon>
        <taxon>Pseudomonadota</taxon>
        <taxon>Alphaproteobacteria</taxon>
        <taxon>Hyphomicrobiales</taxon>
        <taxon>Brucellaceae</taxon>
        <taxon>Brucella/Ochrobactrum group</taxon>
        <taxon>Brucella</taxon>
    </lineage>
</organism>
<gene>
    <name evidence="5" type="ORF">F7Q93_22195</name>
</gene>
<keyword evidence="1" id="KW-0805">Transcription regulation</keyword>
<dbReference type="InterPro" id="IPR008920">
    <property type="entry name" value="TF_FadR/GntR_C"/>
</dbReference>